<evidence type="ECO:0000313" key="2">
    <source>
        <dbReference type="Proteomes" id="UP000789595"/>
    </source>
</evidence>
<accession>A0A8J2S7Z7</accession>
<feature type="non-terminal residue" evidence="1">
    <location>
        <position position="1"/>
    </location>
</feature>
<reference evidence="1" key="1">
    <citation type="submission" date="2021-11" db="EMBL/GenBank/DDBJ databases">
        <authorList>
            <consortium name="Genoscope - CEA"/>
            <person name="William W."/>
        </authorList>
    </citation>
    <scope>NUCLEOTIDE SEQUENCE</scope>
</reference>
<dbReference type="Proteomes" id="UP000789595">
    <property type="component" value="Unassembled WGS sequence"/>
</dbReference>
<proteinExistence type="predicted"/>
<gene>
    <name evidence="1" type="ORF">PECAL_2P02370</name>
</gene>
<evidence type="ECO:0000313" key="1">
    <source>
        <dbReference type="EMBL" id="CAH0367223.1"/>
    </source>
</evidence>
<dbReference type="EMBL" id="CAKKNE010000002">
    <property type="protein sequence ID" value="CAH0367223.1"/>
    <property type="molecule type" value="Genomic_DNA"/>
</dbReference>
<sequence length="184" mass="20532">KLPLLSHRVGHEQPQPAHVLARLGIAPGNQIKRPPVGHVKDEGAPRMARVQALSQRLGAAVGGILRVRLQGRPHALDVGQSVDLARRHARLRFLARHWAPRERAPCGVDEGEDAALRRAVSSEFYEPQPVCEFLFEVCARRLVVQARGARQRRRGWCLCRHLIVLRQADLQERAGHGVAHDLCV</sequence>
<dbReference type="AlphaFoldDB" id="A0A8J2S7Z7"/>
<name>A0A8J2S7Z7_9STRA</name>
<comment type="caution">
    <text evidence="1">The sequence shown here is derived from an EMBL/GenBank/DDBJ whole genome shotgun (WGS) entry which is preliminary data.</text>
</comment>
<protein>
    <submittedName>
        <fullName evidence="1">Uncharacterized protein</fullName>
    </submittedName>
</protein>
<organism evidence="1 2">
    <name type="scientific">Pelagomonas calceolata</name>
    <dbReference type="NCBI Taxonomy" id="35677"/>
    <lineage>
        <taxon>Eukaryota</taxon>
        <taxon>Sar</taxon>
        <taxon>Stramenopiles</taxon>
        <taxon>Ochrophyta</taxon>
        <taxon>Pelagophyceae</taxon>
        <taxon>Pelagomonadales</taxon>
        <taxon>Pelagomonadaceae</taxon>
        <taxon>Pelagomonas</taxon>
    </lineage>
</organism>
<keyword evidence="2" id="KW-1185">Reference proteome</keyword>